<dbReference type="InterPro" id="IPR026635">
    <property type="entry name" value="Efm4/METTL10"/>
</dbReference>
<keyword evidence="2 5" id="KW-0489">Methyltransferase</keyword>
<comment type="similarity">
    <text evidence="5">Belongs to the class I-like SAM-binding methyltransferase superfamily. EFM4 family.</text>
</comment>
<dbReference type="GO" id="GO:0032259">
    <property type="term" value="P:methylation"/>
    <property type="evidence" value="ECO:0007669"/>
    <property type="project" value="UniProtKB-KW"/>
</dbReference>
<keyword evidence="3 5" id="KW-0808">Transferase</keyword>
<dbReference type="InterPro" id="IPR025714">
    <property type="entry name" value="Methyltranfer_dom"/>
</dbReference>
<dbReference type="SUPFAM" id="SSF53335">
    <property type="entry name" value="S-adenosyl-L-methionine-dependent methyltransferases"/>
    <property type="match status" value="1"/>
</dbReference>
<dbReference type="InterPro" id="IPR029063">
    <property type="entry name" value="SAM-dependent_MTases_sf"/>
</dbReference>
<dbReference type="Proteomes" id="UP000027138">
    <property type="component" value="Unassembled WGS sequence"/>
</dbReference>
<evidence type="ECO:0000256" key="1">
    <source>
        <dbReference type="ARBA" id="ARBA00022490"/>
    </source>
</evidence>
<accession>A0A067JRR2</accession>
<reference evidence="7 8" key="1">
    <citation type="journal article" date="2014" name="PLoS ONE">
        <title>Global Analysis of Gene Expression Profiles in Physic Nut (Jatropha curcas L.) Seedlings Exposed to Salt Stress.</title>
        <authorList>
            <person name="Zhang L."/>
            <person name="Zhang C."/>
            <person name="Wu P."/>
            <person name="Chen Y."/>
            <person name="Li M."/>
            <person name="Jiang H."/>
            <person name="Wu G."/>
        </authorList>
    </citation>
    <scope>NUCLEOTIDE SEQUENCE [LARGE SCALE GENOMIC DNA]</scope>
    <source>
        <strain evidence="8">cv. GZQX0401</strain>
        <tissue evidence="7">Young leaves</tissue>
    </source>
</reference>
<keyword evidence="4 5" id="KW-0949">S-adenosyl-L-methionine</keyword>
<organism evidence="7 8">
    <name type="scientific">Jatropha curcas</name>
    <name type="common">Barbados nut</name>
    <dbReference type="NCBI Taxonomy" id="180498"/>
    <lineage>
        <taxon>Eukaryota</taxon>
        <taxon>Viridiplantae</taxon>
        <taxon>Streptophyta</taxon>
        <taxon>Embryophyta</taxon>
        <taxon>Tracheophyta</taxon>
        <taxon>Spermatophyta</taxon>
        <taxon>Magnoliopsida</taxon>
        <taxon>eudicotyledons</taxon>
        <taxon>Gunneridae</taxon>
        <taxon>Pentapetalae</taxon>
        <taxon>rosids</taxon>
        <taxon>fabids</taxon>
        <taxon>Malpighiales</taxon>
        <taxon>Euphorbiaceae</taxon>
        <taxon>Crotonoideae</taxon>
        <taxon>Jatropheae</taxon>
        <taxon>Jatropha</taxon>
    </lineage>
</organism>
<dbReference type="HAMAP" id="MF_03188">
    <property type="entry name" value="Methyltr_EFM4"/>
    <property type="match status" value="1"/>
</dbReference>
<comment type="subcellular location">
    <subcellularLocation>
        <location evidence="5">Cytoplasm</location>
    </subcellularLocation>
</comment>
<dbReference type="CDD" id="cd02440">
    <property type="entry name" value="AdoMet_MTases"/>
    <property type="match status" value="1"/>
</dbReference>
<feature type="domain" description="Methyltransferase" evidence="6">
    <location>
        <begin position="166"/>
        <end position="303"/>
    </location>
</feature>
<dbReference type="GO" id="GO:0016279">
    <property type="term" value="F:protein-lysine N-methyltransferase activity"/>
    <property type="evidence" value="ECO:0007669"/>
    <property type="project" value="UniProtKB-UniRule"/>
</dbReference>
<dbReference type="GO" id="GO:0005737">
    <property type="term" value="C:cytoplasm"/>
    <property type="evidence" value="ECO:0007669"/>
    <property type="project" value="UniProtKB-SubCell"/>
</dbReference>
<keyword evidence="1 5" id="KW-0963">Cytoplasm</keyword>
<dbReference type="OrthoDB" id="540004at2759"/>
<name>A0A067JRR2_JATCU</name>
<dbReference type="EMBL" id="KK915410">
    <property type="protein sequence ID" value="KDP22675.1"/>
    <property type="molecule type" value="Genomic_DNA"/>
</dbReference>
<protein>
    <recommendedName>
        <fullName evidence="5">Protein-lysine N-methyltransferase JCGZ_02517</fullName>
        <ecNumber evidence="5">2.1.1.-</ecNumber>
    </recommendedName>
</protein>
<keyword evidence="8" id="KW-1185">Reference proteome</keyword>
<dbReference type="PANTHER" id="PTHR12843:SF5">
    <property type="entry name" value="EEF1A LYSINE METHYLTRANSFERASE 2"/>
    <property type="match status" value="1"/>
</dbReference>
<gene>
    <name evidence="7" type="ORF">JCGZ_02517</name>
</gene>
<evidence type="ECO:0000256" key="4">
    <source>
        <dbReference type="ARBA" id="ARBA00022691"/>
    </source>
</evidence>
<evidence type="ECO:0000256" key="3">
    <source>
        <dbReference type="ARBA" id="ARBA00022679"/>
    </source>
</evidence>
<dbReference type="PANTHER" id="PTHR12843">
    <property type="entry name" value="PROTEIN-LYSINE N-METHYLTRANSFERASE METTL10"/>
    <property type="match status" value="1"/>
</dbReference>
<evidence type="ECO:0000313" key="8">
    <source>
        <dbReference type="Proteomes" id="UP000027138"/>
    </source>
</evidence>
<evidence type="ECO:0000259" key="6">
    <source>
        <dbReference type="Pfam" id="PF13847"/>
    </source>
</evidence>
<dbReference type="AlphaFoldDB" id="A0A067JRR2"/>
<sequence>MAGIRLQPEEGDVSQQQARAAASIAGDLVSDDERSVAADSWSIKSDYGSTLDDDQRHADAAEALSSANFRAASDYNSDKEEPDGEGVTSMLGLQSYWDAAYADELANFREHGHAGEIWFGSDVMDVVVSWTKSLCIEISQGHIPNHVDDIKSGPVEQGDKYLSSWSVLDIGTGNGLLLQELAKQGFSDLTGVDYSDGAIGLARSLADRDGFSNINFLVDDVLETKLQRQFQLVMDKGTLDAIGLHPDGRIKRIIYWDSVSKLVASGGILVITSCNSTKEELVQEVENFNQRTNESQGSDIQKDQASGDHTVFRYLNHVQTYPTFMFGGSVGSRVATVAFLRS</sequence>
<dbReference type="EC" id="2.1.1.-" evidence="5"/>
<proteinExistence type="inferred from homology"/>
<dbReference type="FunFam" id="3.40.50.150:FF:000184">
    <property type="entry name" value="Protein-lysine N-methyltransferase Os01g0121100"/>
    <property type="match status" value="1"/>
</dbReference>
<dbReference type="Pfam" id="PF13847">
    <property type="entry name" value="Methyltransf_31"/>
    <property type="match status" value="1"/>
</dbReference>
<dbReference type="STRING" id="180498.A0A067JRR2"/>
<evidence type="ECO:0000256" key="2">
    <source>
        <dbReference type="ARBA" id="ARBA00022603"/>
    </source>
</evidence>
<dbReference type="Gene3D" id="3.40.50.150">
    <property type="entry name" value="Vaccinia Virus protein VP39"/>
    <property type="match status" value="1"/>
</dbReference>
<comment type="function">
    <text evidence="5">S-adenosyl-L-methionine-dependent protein-lysine N-methyltransferase that methylates elongation factor 1-alpha.</text>
</comment>
<evidence type="ECO:0000256" key="5">
    <source>
        <dbReference type="HAMAP-Rule" id="MF_03188"/>
    </source>
</evidence>
<evidence type="ECO:0000313" key="7">
    <source>
        <dbReference type="EMBL" id="KDP22675.1"/>
    </source>
</evidence>